<evidence type="ECO:0000259" key="9">
    <source>
        <dbReference type="Pfam" id="PF23559"/>
    </source>
</evidence>
<evidence type="ECO:0000256" key="2">
    <source>
        <dbReference type="ARBA" id="ARBA00022614"/>
    </source>
</evidence>
<dbReference type="Pfam" id="PF23598">
    <property type="entry name" value="LRR_14"/>
    <property type="match status" value="1"/>
</dbReference>
<keyword evidence="12" id="KW-1185">Reference proteome</keyword>
<dbReference type="InterPro" id="IPR044974">
    <property type="entry name" value="Disease_R_plants"/>
</dbReference>
<reference evidence="11" key="4">
    <citation type="submission" date="2019-03" db="UniProtKB">
        <authorList>
            <consortium name="EnsemblPlants"/>
        </authorList>
    </citation>
    <scope>IDENTIFICATION</scope>
</reference>
<feature type="domain" description="Disease resistance N-terminal" evidence="8">
    <location>
        <begin position="9"/>
        <end position="86"/>
    </location>
</feature>
<proteinExistence type="inferred from homology"/>
<evidence type="ECO:0000256" key="7">
    <source>
        <dbReference type="SAM" id="MobiDB-lite"/>
    </source>
</evidence>
<dbReference type="OrthoDB" id="688479at2759"/>
<reference evidence="12" key="1">
    <citation type="journal article" date="2014" name="Science">
        <title>Ancient hybridizations among the ancestral genomes of bread wheat.</title>
        <authorList>
            <consortium name="International Wheat Genome Sequencing Consortium,"/>
            <person name="Marcussen T."/>
            <person name="Sandve S.R."/>
            <person name="Heier L."/>
            <person name="Spannagl M."/>
            <person name="Pfeifer M."/>
            <person name="Jakobsen K.S."/>
            <person name="Wulff B.B."/>
            <person name="Steuernagel B."/>
            <person name="Mayer K.F."/>
            <person name="Olsen O.A."/>
        </authorList>
    </citation>
    <scope>NUCLEOTIDE SEQUENCE [LARGE SCALE GENOMIC DNA]</scope>
    <source>
        <strain evidence="12">cv. AL8/78</strain>
    </source>
</reference>
<evidence type="ECO:0000256" key="5">
    <source>
        <dbReference type="ARBA" id="ARBA00022821"/>
    </source>
</evidence>
<reference evidence="12" key="2">
    <citation type="journal article" date="2017" name="Nat. Plants">
        <title>The Aegilops tauschii genome reveals multiple impacts of transposons.</title>
        <authorList>
            <person name="Zhao G."/>
            <person name="Zou C."/>
            <person name="Li K."/>
            <person name="Wang K."/>
            <person name="Li T."/>
            <person name="Gao L."/>
            <person name="Zhang X."/>
            <person name="Wang H."/>
            <person name="Yang Z."/>
            <person name="Liu X."/>
            <person name="Jiang W."/>
            <person name="Mao L."/>
            <person name="Kong X."/>
            <person name="Jiao Y."/>
            <person name="Jia J."/>
        </authorList>
    </citation>
    <scope>NUCLEOTIDE SEQUENCE [LARGE SCALE GENOMIC DNA]</scope>
    <source>
        <strain evidence="12">cv. AL8/78</strain>
    </source>
</reference>
<evidence type="ECO:0000256" key="3">
    <source>
        <dbReference type="ARBA" id="ARBA00022737"/>
    </source>
</evidence>
<dbReference type="InterPro" id="IPR036388">
    <property type="entry name" value="WH-like_DNA-bd_sf"/>
</dbReference>
<dbReference type="InterPro" id="IPR055414">
    <property type="entry name" value="LRR_R13L4/SHOC2-like"/>
</dbReference>
<feature type="compositionally biased region" description="Basic and acidic residues" evidence="7">
    <location>
        <begin position="466"/>
        <end position="502"/>
    </location>
</feature>
<evidence type="ECO:0000313" key="11">
    <source>
        <dbReference type="EnsemblPlants" id="AET3Gv20973900.1"/>
    </source>
</evidence>
<dbReference type="KEGG" id="ats:109770014"/>
<keyword evidence="5" id="KW-0611">Plant defense</keyword>
<keyword evidence="6" id="KW-0175">Coiled coil</keyword>
<keyword evidence="2" id="KW-0433">Leucine-rich repeat</keyword>
<evidence type="ECO:0000256" key="4">
    <source>
        <dbReference type="ARBA" id="ARBA00022741"/>
    </source>
</evidence>
<keyword evidence="3" id="KW-0677">Repeat</keyword>
<evidence type="ECO:0000259" key="8">
    <source>
        <dbReference type="Pfam" id="PF18052"/>
    </source>
</evidence>
<dbReference type="Gene3D" id="3.80.10.10">
    <property type="entry name" value="Ribonuclease Inhibitor"/>
    <property type="match status" value="2"/>
</dbReference>
<dbReference type="Proteomes" id="UP000015105">
    <property type="component" value="Chromosome 3D"/>
</dbReference>
<dbReference type="GO" id="GO:0000166">
    <property type="term" value="F:nucleotide binding"/>
    <property type="evidence" value="ECO:0007669"/>
    <property type="project" value="UniProtKB-KW"/>
</dbReference>
<feature type="region of interest" description="Disordered" evidence="7">
    <location>
        <begin position="439"/>
        <end position="567"/>
    </location>
</feature>
<dbReference type="Gene3D" id="1.10.10.10">
    <property type="entry name" value="Winged helix-like DNA-binding domain superfamily/Winged helix DNA-binding domain"/>
    <property type="match status" value="1"/>
</dbReference>
<comment type="similarity">
    <text evidence="1">Belongs to the disease resistance NB-LRR family.</text>
</comment>
<keyword evidence="4" id="KW-0547">Nucleotide-binding</keyword>
<feature type="domain" description="Disease resistance R13L4/SHOC-2-like LRR" evidence="10">
    <location>
        <begin position="981"/>
        <end position="1320"/>
    </location>
</feature>
<feature type="domain" description="Disease resistance protein winged helix" evidence="9">
    <location>
        <begin position="881"/>
        <end position="952"/>
    </location>
</feature>
<dbReference type="Pfam" id="PF23559">
    <property type="entry name" value="WHD_DRP"/>
    <property type="match status" value="1"/>
</dbReference>
<protein>
    <submittedName>
        <fullName evidence="11">Uncharacterized protein</fullName>
    </submittedName>
</protein>
<feature type="compositionally biased region" description="Basic and acidic residues" evidence="7">
    <location>
        <begin position="1444"/>
        <end position="1454"/>
    </location>
</feature>
<evidence type="ECO:0000259" key="10">
    <source>
        <dbReference type="Pfam" id="PF23598"/>
    </source>
</evidence>
<dbReference type="STRING" id="200361.A0A453GDU0"/>
<feature type="compositionally biased region" description="Basic and acidic residues" evidence="7">
    <location>
        <begin position="439"/>
        <end position="457"/>
    </location>
</feature>
<dbReference type="PANTHER" id="PTHR23155">
    <property type="entry name" value="DISEASE RESISTANCE PROTEIN RP"/>
    <property type="match status" value="1"/>
</dbReference>
<accession>A0A453GDU0</accession>
<dbReference type="InterPro" id="IPR058922">
    <property type="entry name" value="WHD_DRP"/>
</dbReference>
<dbReference type="RefSeq" id="XP_020184305.1">
    <property type="nucleotide sequence ID" value="XM_020328716.4"/>
</dbReference>
<evidence type="ECO:0000256" key="1">
    <source>
        <dbReference type="ARBA" id="ARBA00008894"/>
    </source>
</evidence>
<name>A0A453GDU0_AEGTS</name>
<reference evidence="11" key="5">
    <citation type="journal article" date="2021" name="G3 (Bethesda)">
        <title>Aegilops tauschii genome assembly Aet v5.0 features greater sequence contiguity and improved annotation.</title>
        <authorList>
            <person name="Wang L."/>
            <person name="Zhu T."/>
            <person name="Rodriguez J.C."/>
            <person name="Deal K.R."/>
            <person name="Dubcovsky J."/>
            <person name="McGuire P.E."/>
            <person name="Lux T."/>
            <person name="Spannagl M."/>
            <person name="Mayer K.F.X."/>
            <person name="Baldrich P."/>
            <person name="Meyers B.C."/>
            <person name="Huo N."/>
            <person name="Gu Y.Q."/>
            <person name="Zhou H."/>
            <person name="Devos K.M."/>
            <person name="Bennetzen J.L."/>
            <person name="Unver T."/>
            <person name="Budak H."/>
            <person name="Gulick P.J."/>
            <person name="Galiba G."/>
            <person name="Kalapos B."/>
            <person name="Nelson D.R."/>
            <person name="Li P."/>
            <person name="You F.M."/>
            <person name="Luo M.C."/>
            <person name="Dvorak J."/>
        </authorList>
    </citation>
    <scope>NUCLEOTIDE SEQUENCE [LARGE SCALE GENOMIC DNA]</scope>
    <source>
        <strain evidence="11">cv. AL8/78</strain>
    </source>
</reference>
<dbReference type="SUPFAM" id="SSF52058">
    <property type="entry name" value="L domain-like"/>
    <property type="match status" value="2"/>
</dbReference>
<dbReference type="OMA" id="HLWWAYW"/>
<dbReference type="PANTHER" id="PTHR23155:SF1062">
    <property type="entry name" value="OS11G0579400 PROTEIN"/>
    <property type="match status" value="1"/>
</dbReference>
<reference evidence="11" key="3">
    <citation type="journal article" date="2017" name="Nature">
        <title>Genome sequence of the progenitor of the wheat D genome Aegilops tauschii.</title>
        <authorList>
            <person name="Luo M.C."/>
            <person name="Gu Y.Q."/>
            <person name="Puiu D."/>
            <person name="Wang H."/>
            <person name="Twardziok S.O."/>
            <person name="Deal K.R."/>
            <person name="Huo N."/>
            <person name="Zhu T."/>
            <person name="Wang L."/>
            <person name="Wang Y."/>
            <person name="McGuire P.E."/>
            <person name="Liu S."/>
            <person name="Long H."/>
            <person name="Ramasamy R.K."/>
            <person name="Rodriguez J.C."/>
            <person name="Van S.L."/>
            <person name="Yuan L."/>
            <person name="Wang Z."/>
            <person name="Xia Z."/>
            <person name="Xiao L."/>
            <person name="Anderson O.D."/>
            <person name="Ouyang S."/>
            <person name="Liang Y."/>
            <person name="Zimin A.V."/>
            <person name="Pertea G."/>
            <person name="Qi P."/>
            <person name="Bennetzen J.L."/>
            <person name="Dai X."/>
            <person name="Dawson M.W."/>
            <person name="Muller H.G."/>
            <person name="Kugler K."/>
            <person name="Rivarola-Duarte L."/>
            <person name="Spannagl M."/>
            <person name="Mayer K.F.X."/>
            <person name="Lu F.H."/>
            <person name="Bevan M.W."/>
            <person name="Leroy P."/>
            <person name="Li P."/>
            <person name="You F.M."/>
            <person name="Sun Q."/>
            <person name="Liu Z."/>
            <person name="Lyons E."/>
            <person name="Wicker T."/>
            <person name="Salzberg S.L."/>
            <person name="Devos K.M."/>
            <person name="Dvorak J."/>
        </authorList>
    </citation>
    <scope>NUCLEOTIDE SEQUENCE [LARGE SCALE GENOMIC DNA]</scope>
    <source>
        <strain evidence="11">cv. AL8/78</strain>
    </source>
</reference>
<dbReference type="InterPro" id="IPR032675">
    <property type="entry name" value="LRR_dom_sf"/>
</dbReference>
<dbReference type="Gramene" id="AET3Gv20973900.1">
    <property type="protein sequence ID" value="AET3Gv20973900.1"/>
    <property type="gene ID" value="AET3Gv20973900"/>
</dbReference>
<feature type="region of interest" description="Disordered" evidence="7">
    <location>
        <begin position="1444"/>
        <end position="1464"/>
    </location>
</feature>
<dbReference type="GeneID" id="109770014"/>
<dbReference type="GO" id="GO:0098542">
    <property type="term" value="P:defense response to other organism"/>
    <property type="evidence" value="ECO:0007669"/>
    <property type="project" value="TreeGrafter"/>
</dbReference>
<dbReference type="CDD" id="cd14798">
    <property type="entry name" value="RX-CC_like"/>
    <property type="match status" value="1"/>
</dbReference>
<sequence>MAELAAGAVSSLLVVIRSEARLLRGVRDDVQFIKEEMESMKSFLTHLAKSAPPGGEHDEQVRTWMNQVRLLAQDCNNCIDLYLYRGNPDIHRARGGLRGYLWWATWFLHKLVAQHRAAQQLRLLKERARDVGERRMRYGVEVPAKSEKGKSPLTAASSSQAAAVGGYAAVGDDDEEEDGDDQLVGVMAAVGHSARRAFTEPRTLDDYVKAKLWEWARGVPGGADESLSIVVVAPYTYQDLFAVVQEIWGLRQNREYSPYHRIVLVDIPAVHLHFTPLRPKEVLFYILRELKHAKSQPRDQGTEGQVEEKHLDPWSAYMRRLQIYNEKKRAFALLKIEESIKEMRIYEKLHKIKSDIQGRLKNKGGGLRKGDKLLGDFDQLDLDVLLQLLLQAASRQDQKGKNMHRVPVWENSNIIVNKLKEYMEAKEKDKKLEAKEAAKHMGAEEVEASAKHMKEEGGGGGGGETAIHKEEEKGGRGEGETAKHMAAEEVEEASGKHMKEEGGGGGETAIHKEEEKGGGGGGETAKHMAAEEVEEASAKHMKEEGGGETAIHKEEEKGGGGGGETAKHMEKEVRGGEIESQQTAWIQLDEVQYAHILRKLLPKSVSKPLQAQDRSLDRQAMKTTKATLGEDQIKQMIHDAKEDILRELQQGKHDKSEGTGEPGAMGQNPESVSERIFAGFVDQMMEKMKDEFKEQFKIKGLVNEIKNNLNPHPFRDNKCECPLFILKVDELMDVSTCEDIRNALSLLNCSADLMIVTTTKDIQLAKEYCYPQRQPIDYSLAGLYHDTVLEYTSQQKNEDSYNPQIFHDILYECEPHEFCMKIFTHALYANPKRSGDELHKLHSTLHALPTTSFNSIAKVMFKFSYNDLPKEYKSCLLYLAIFSPRQMIRRSTLIARWVAEGLTSKEDWPSSVRQANRCFDTLVGRCLIDPADIDAMGKVKSCVVSDSVHGFITTIARKQHIVETRLSHHLARHFSIFNDLQLRSSDKIDQFFHGLSKSSQVSLLKVLDLEGCRCFLEKNHRYLKEICSKMSLLKYLSLRKTDITQLPSEINNFRELEVLDIRQTDIPSHATTHILLLKLKRLLAGHADPSNFESSPRIPHSVDKMLNMEVLSNVKAQKSRDLKDIGKLWQLRKLGVVIHDMDSHLRNLLQEIGDLHECLRSLSITTTPVASPRKATPSSAELPGSLLKHFPKILESLSIRGTTQKVRLLPLFIDGDKNKLAKVTLCHTPLSQDDLEALAKLPKLRCVRLQHISCTELMLNFKKGKFKCLKYLLVEGSALTNITFEHGAASELEKMVLSFTGIGSISGVEFLPKLEELELNSSFCGSLLSSFDNARQITKLTLRGTLLEQDALQLLTKKRNIRCLVLMDKSFGGTHEITLKKDEFLCLNLLVVDCSAITKIVFNSGSTPRLEKIVWSSSTTLSGIDKLPRLKELEFKGDKVPDEVRKAIDKHDNKPSLTGPEIQD</sequence>
<evidence type="ECO:0000256" key="6">
    <source>
        <dbReference type="ARBA" id="ARBA00023054"/>
    </source>
</evidence>
<dbReference type="InterPro" id="IPR041118">
    <property type="entry name" value="Rx_N"/>
</dbReference>
<dbReference type="EnsemblPlants" id="AET3Gv20973900.1">
    <property type="protein sequence ID" value="AET3Gv20973900.1"/>
    <property type="gene ID" value="AET3Gv20973900"/>
</dbReference>
<feature type="compositionally biased region" description="Basic and acidic residues" evidence="7">
    <location>
        <begin position="524"/>
        <end position="558"/>
    </location>
</feature>
<dbReference type="InterPro" id="IPR038005">
    <property type="entry name" value="RX-like_CC"/>
</dbReference>
<organism evidence="11 12">
    <name type="scientific">Aegilops tauschii subsp. strangulata</name>
    <name type="common">Goatgrass</name>
    <dbReference type="NCBI Taxonomy" id="200361"/>
    <lineage>
        <taxon>Eukaryota</taxon>
        <taxon>Viridiplantae</taxon>
        <taxon>Streptophyta</taxon>
        <taxon>Embryophyta</taxon>
        <taxon>Tracheophyta</taxon>
        <taxon>Spermatophyta</taxon>
        <taxon>Magnoliopsida</taxon>
        <taxon>Liliopsida</taxon>
        <taxon>Poales</taxon>
        <taxon>Poaceae</taxon>
        <taxon>BOP clade</taxon>
        <taxon>Pooideae</taxon>
        <taxon>Triticodae</taxon>
        <taxon>Triticeae</taxon>
        <taxon>Triticinae</taxon>
        <taxon>Aegilops</taxon>
    </lineage>
</organism>
<evidence type="ECO:0000313" key="12">
    <source>
        <dbReference type="Proteomes" id="UP000015105"/>
    </source>
</evidence>
<dbReference type="Pfam" id="PF18052">
    <property type="entry name" value="Rx_N"/>
    <property type="match status" value="1"/>
</dbReference>
<dbReference type="Gene3D" id="1.20.5.4130">
    <property type="match status" value="1"/>
</dbReference>